<evidence type="ECO:0000313" key="2">
    <source>
        <dbReference type="Proteomes" id="UP001190700"/>
    </source>
</evidence>
<name>A0AAE0FGV4_9CHLO</name>
<gene>
    <name evidence="1" type="ORF">CYMTET_31539</name>
</gene>
<proteinExistence type="predicted"/>
<reference evidence="1 2" key="1">
    <citation type="journal article" date="2015" name="Genome Biol. Evol.">
        <title>Comparative Genomics of a Bacterivorous Green Alga Reveals Evolutionary Causalities and Consequences of Phago-Mixotrophic Mode of Nutrition.</title>
        <authorList>
            <person name="Burns J.A."/>
            <person name="Paasch A."/>
            <person name="Narechania A."/>
            <person name="Kim E."/>
        </authorList>
    </citation>
    <scope>NUCLEOTIDE SEQUENCE [LARGE SCALE GENOMIC DNA]</scope>
    <source>
        <strain evidence="1 2">PLY_AMNH</strain>
    </source>
</reference>
<keyword evidence="2" id="KW-1185">Reference proteome</keyword>
<sequence>MPNTPVACLEEKWKSLYLNMLPLRYDVLGRSGYTADSEGCQDFQRHLATLLRSQPNYVSQFPSPFSEVSRTVFGIQNANPLDLSVMHVVMHEVLLELRSEHVAEEVQELAANASRGGHSKAEIAAQFRVLKTDATIRALRTHGFDEVEGFIRVMVTAQMWAFVADRTLVQQIAQQNQRLATAIFLDKR</sequence>
<organism evidence="1 2">
    <name type="scientific">Cymbomonas tetramitiformis</name>
    <dbReference type="NCBI Taxonomy" id="36881"/>
    <lineage>
        <taxon>Eukaryota</taxon>
        <taxon>Viridiplantae</taxon>
        <taxon>Chlorophyta</taxon>
        <taxon>Pyramimonadophyceae</taxon>
        <taxon>Pyramimonadales</taxon>
        <taxon>Pyramimonadaceae</taxon>
        <taxon>Cymbomonas</taxon>
    </lineage>
</organism>
<dbReference type="Proteomes" id="UP001190700">
    <property type="component" value="Unassembled WGS sequence"/>
</dbReference>
<dbReference type="EMBL" id="LGRX02018719">
    <property type="protein sequence ID" value="KAK3259464.1"/>
    <property type="molecule type" value="Genomic_DNA"/>
</dbReference>
<evidence type="ECO:0000313" key="1">
    <source>
        <dbReference type="EMBL" id="KAK3259464.1"/>
    </source>
</evidence>
<protein>
    <submittedName>
        <fullName evidence="1">Uncharacterized protein</fullName>
    </submittedName>
</protein>
<dbReference type="AlphaFoldDB" id="A0AAE0FGV4"/>
<accession>A0AAE0FGV4</accession>
<comment type="caution">
    <text evidence="1">The sequence shown here is derived from an EMBL/GenBank/DDBJ whole genome shotgun (WGS) entry which is preliminary data.</text>
</comment>